<proteinExistence type="predicted"/>
<protein>
    <recommendedName>
        <fullName evidence="3">Phage tail protein (Tail_P2_I)</fullName>
    </recommendedName>
</protein>
<evidence type="ECO:0000313" key="1">
    <source>
        <dbReference type="EMBL" id="CAD5108257.1"/>
    </source>
</evidence>
<dbReference type="AlphaFoldDB" id="A0A7U7ENJ2"/>
<keyword evidence="2" id="KW-1185">Reference proteome</keyword>
<evidence type="ECO:0000313" key="2">
    <source>
        <dbReference type="Proteomes" id="UP000583387"/>
    </source>
</evidence>
<organism evidence="1 2">
    <name type="scientific">Zestomonas carbonaria</name>
    <dbReference type="NCBI Taxonomy" id="2762745"/>
    <lineage>
        <taxon>Bacteria</taxon>
        <taxon>Pseudomonadati</taxon>
        <taxon>Pseudomonadota</taxon>
        <taxon>Gammaproteobacteria</taxon>
        <taxon>Pseudomonadales</taxon>
        <taxon>Pseudomonadaceae</taxon>
        <taxon>Zestomonas</taxon>
    </lineage>
</organism>
<gene>
    <name evidence="1" type="ORF">PSEWESI4_02542</name>
</gene>
<accession>A0A7U7ENJ2</accession>
<reference evidence="1 2" key="1">
    <citation type="submission" date="2020-08" db="EMBL/GenBank/DDBJ databases">
        <authorList>
            <person name="Criscuolo A."/>
        </authorList>
    </citation>
    <scope>NUCLEOTIDE SEQUENCE [LARGE SCALE GENOMIC DNA]</scope>
    <source>
        <strain evidence="1">CIP111764</strain>
    </source>
</reference>
<comment type="caution">
    <text evidence="1">The sequence shown here is derived from an EMBL/GenBank/DDBJ whole genome shotgun (WGS) entry which is preliminary data.</text>
</comment>
<dbReference type="RefSeq" id="WP_187671580.1">
    <property type="nucleotide sequence ID" value="NZ_CAJFCI010000051.1"/>
</dbReference>
<sequence>MSIDADYLLARLPAFYRERDAELGGPLRALLEVIAEQGAVLEEDIERLYDNWFIETCDDWLVPYIGDLLGVRGLYPVSGTQSFGQRALVANTLRLRRRKGTVPVLEQLAFDSSGWRARAVEFFELLGTTQYLNHRRLHSLRTPDLRQAVRLERIDGPFDDSAHTADVRRPPAGRHNIANVGLYLWRLHAYPVQRGQAFAIPGMTGCYSFDPLGREFIDDPLLWDGMLVNRPRSETEITRLAQPINVPEPLSRRALHDELTRLRQVIADGGTPEPLYFAAERGGAVLRIWVDGEEVPVEHLVVCNLSAIPGVNPEAWRRPPALLQVTPTQGGPAHDFPEAGASTPLVGFDPLFGRISLPAGVTAGRLEVAYAYGFPGDVGGGPYDRRPARGEDDAREGLLDPADYQVVIEVPGDFPTLDQALQAVVPGNRCLVRLLGDSSETLVGPLNLPNTQLAIEAANQRRPVLLGDLQLAGNDDTRLILSGLLLDGQLRLSGDLREVALRHCSLVPARGGIHHDDAAKGRMLAIRLTHCLCGPVRSEGALAGVEARYCVFDHGAGEAFHLPDTGLSIDRSTVFGRVTAGALEAANSLFGAKLAITRRQQGCVRFCYVPDGSKTPRRYRCQPDLVTKGLPAGKAKAERVRVTPTFTSTAFGHPAYAQLRLSTATEIRGGAEDGAEMGVWNLLQQPQREANLRQALDEYLRFGLEAGVIFVN</sequence>
<dbReference type="Proteomes" id="UP000583387">
    <property type="component" value="Unassembled WGS sequence"/>
</dbReference>
<name>A0A7U7ENJ2_9GAMM</name>
<evidence type="ECO:0008006" key="3">
    <source>
        <dbReference type="Google" id="ProtNLM"/>
    </source>
</evidence>
<dbReference type="EMBL" id="CAJFCI010000051">
    <property type="protein sequence ID" value="CAD5108257.1"/>
    <property type="molecule type" value="Genomic_DNA"/>
</dbReference>